<evidence type="ECO:0000313" key="2">
    <source>
        <dbReference type="EMBL" id="KAL2274933.1"/>
    </source>
</evidence>
<feature type="compositionally biased region" description="Low complexity" evidence="1">
    <location>
        <begin position="573"/>
        <end position="612"/>
    </location>
</feature>
<feature type="compositionally biased region" description="Polar residues" evidence="1">
    <location>
        <begin position="269"/>
        <end position="278"/>
    </location>
</feature>
<organism evidence="2 3">
    <name type="scientific">Diaporthe vaccinii</name>
    <dbReference type="NCBI Taxonomy" id="105482"/>
    <lineage>
        <taxon>Eukaryota</taxon>
        <taxon>Fungi</taxon>
        <taxon>Dikarya</taxon>
        <taxon>Ascomycota</taxon>
        <taxon>Pezizomycotina</taxon>
        <taxon>Sordariomycetes</taxon>
        <taxon>Sordariomycetidae</taxon>
        <taxon>Diaporthales</taxon>
        <taxon>Diaporthaceae</taxon>
        <taxon>Diaporthe</taxon>
        <taxon>Diaporthe eres species complex</taxon>
    </lineage>
</organism>
<feature type="compositionally biased region" description="Low complexity" evidence="1">
    <location>
        <begin position="549"/>
        <end position="558"/>
    </location>
</feature>
<dbReference type="Proteomes" id="UP001600888">
    <property type="component" value="Unassembled WGS sequence"/>
</dbReference>
<dbReference type="PANTHER" id="PTHR38166">
    <property type="entry name" value="C2H2-TYPE DOMAIN-CONTAINING PROTEIN-RELATED"/>
    <property type="match status" value="1"/>
</dbReference>
<gene>
    <name evidence="2" type="ORF">FJTKL_02606</name>
</gene>
<feature type="region of interest" description="Disordered" evidence="1">
    <location>
        <begin position="1"/>
        <end position="73"/>
    </location>
</feature>
<evidence type="ECO:0008006" key="4">
    <source>
        <dbReference type="Google" id="ProtNLM"/>
    </source>
</evidence>
<dbReference type="EMBL" id="JBAWTH010000145">
    <property type="protein sequence ID" value="KAL2274933.1"/>
    <property type="molecule type" value="Genomic_DNA"/>
</dbReference>
<comment type="caution">
    <text evidence="2">The sequence shown here is derived from an EMBL/GenBank/DDBJ whole genome shotgun (WGS) entry which is preliminary data.</text>
</comment>
<feature type="compositionally biased region" description="Low complexity" evidence="1">
    <location>
        <begin position="620"/>
        <end position="635"/>
    </location>
</feature>
<accession>A0ABR4DXP3</accession>
<name>A0ABR4DXP3_9PEZI</name>
<evidence type="ECO:0000313" key="3">
    <source>
        <dbReference type="Proteomes" id="UP001600888"/>
    </source>
</evidence>
<sequence>MTDRHADMDLRSLYAGSPRSLSHGTRTETDQRQRPHAIPDNSYPESMTCSVSTLSSNSASPAPSLDGSRSPVFDTADYSDPSFVSADTMSNTEAVLGPHYQHTSEKPIEAKISQAQLAAQRPQSLGLPLRMRDEGTEPGTKKSLKRSTTHPVRASSVSVRNAAHRAFDLMAPPQGRRKSGLAKTDLLRDSYPHDTVDADPSAALTSRIAASILREGYGVRATKAAVPLKVQDAVERCLQEVSTTVQKEHPPWALPQYRPRDSKPYAGDSDSQSRTSEVLSDPEALANRTRYGASSGEDEDPFAYDNSKEHLYQKLYGFGSGGHGMRARLHEASKPYSCPFRRRNPVMFNVRDHEHCAKRPFFGMQELKHHIRTYHRACGPPHSCPRCKAGFQNSSDLSEHLMVPVEQMCEPNSAASDNVIEDGITEEMDRALAERTPRHSVKTWEQIWKLIFPQDVSALDSEYLPVVEMVEMEQKLDDSQAELRADLSESLRKLLPEQSEDVCFFLAGQFQLVFEQHRAKVNRKCRISASGETGPSSASEKNKSDSSRMSRFSMRNFDPATLKGPTIHGRSASQLSSPRSQGRRQSQAQAQAQAVPPRTTVSPASTSSSVYSQDPVPAVSSRSRTTTRSSTFSMSGIQVESPRLPFKDWVQGVKFNATNSEEKNYQRDSGLAMEQCEACQMEPCQCDGYNGYADQLSAFMTPAPVTNQPPSGLVPPHSAMGQVSEDEEVDWAAQYGNQSMTPAVPPPGQRLQMKGSRMGLNAQSAHANRLAPTAGQAQQGFI</sequence>
<feature type="region of interest" description="Disordered" evidence="1">
    <location>
        <begin position="526"/>
        <end position="636"/>
    </location>
</feature>
<feature type="compositionally biased region" description="Low complexity" evidence="1">
    <location>
        <begin position="46"/>
        <end position="65"/>
    </location>
</feature>
<proteinExistence type="predicted"/>
<dbReference type="PANTHER" id="PTHR38166:SF1">
    <property type="entry name" value="C2H2-TYPE DOMAIN-CONTAINING PROTEIN"/>
    <property type="match status" value="1"/>
</dbReference>
<feature type="region of interest" description="Disordered" evidence="1">
    <location>
        <begin position="242"/>
        <end position="304"/>
    </location>
</feature>
<feature type="compositionally biased region" description="Basic and acidic residues" evidence="1">
    <location>
        <begin position="1"/>
        <end position="10"/>
    </location>
</feature>
<feature type="region of interest" description="Disordered" evidence="1">
    <location>
        <begin position="118"/>
        <end position="159"/>
    </location>
</feature>
<reference evidence="2 3" key="1">
    <citation type="submission" date="2024-03" db="EMBL/GenBank/DDBJ databases">
        <title>A high-quality draft genome sequence of Diaporthe vaccinii, a causative agent of upright dieback and viscid rot disease in cranberry plants.</title>
        <authorList>
            <person name="Sarrasin M."/>
            <person name="Lang B.F."/>
            <person name="Burger G."/>
        </authorList>
    </citation>
    <scope>NUCLEOTIDE SEQUENCE [LARGE SCALE GENOMIC DNA]</scope>
    <source>
        <strain evidence="2 3">IS7</strain>
    </source>
</reference>
<protein>
    <recommendedName>
        <fullName evidence="4">C2H2-type domain-containing protein</fullName>
    </recommendedName>
</protein>
<keyword evidence="3" id="KW-1185">Reference proteome</keyword>
<evidence type="ECO:0000256" key="1">
    <source>
        <dbReference type="SAM" id="MobiDB-lite"/>
    </source>
</evidence>